<dbReference type="EMBL" id="JABFTP020000124">
    <property type="protein sequence ID" value="KAL3279048.1"/>
    <property type="molecule type" value="Genomic_DNA"/>
</dbReference>
<feature type="transmembrane region" description="Helical" evidence="13">
    <location>
        <begin position="53"/>
        <end position="73"/>
    </location>
</feature>
<keyword evidence="3 12" id="KW-0444">Lipid biosynthesis</keyword>
<keyword evidence="10 13" id="KW-0472">Membrane</keyword>
<dbReference type="AlphaFoldDB" id="A0ABD2NK62"/>
<comment type="subcellular location">
    <subcellularLocation>
        <location evidence="1">Membrane</location>
        <topology evidence="1">Multi-pass membrane protein</topology>
    </subcellularLocation>
</comment>
<keyword evidence="9" id="KW-0443">Lipid metabolism</keyword>
<evidence type="ECO:0000256" key="12">
    <source>
        <dbReference type="RuleBase" id="RU000581"/>
    </source>
</evidence>
<dbReference type="PANTHER" id="PTHR11351:SF21">
    <property type="entry name" value="GH07782P"/>
    <property type="match status" value="1"/>
</dbReference>
<evidence type="ECO:0000256" key="1">
    <source>
        <dbReference type="ARBA" id="ARBA00004141"/>
    </source>
</evidence>
<evidence type="ECO:0000256" key="8">
    <source>
        <dbReference type="ARBA" id="ARBA00023004"/>
    </source>
</evidence>
<evidence type="ECO:0000313" key="15">
    <source>
        <dbReference type="EMBL" id="KAL3279048.1"/>
    </source>
</evidence>
<proteinExistence type="inferred from homology"/>
<feature type="transmembrane region" description="Helical" evidence="13">
    <location>
        <begin position="80"/>
        <end position="100"/>
    </location>
</feature>
<keyword evidence="8" id="KW-0408">Iron</keyword>
<dbReference type="GO" id="GO:0016491">
    <property type="term" value="F:oxidoreductase activity"/>
    <property type="evidence" value="ECO:0007669"/>
    <property type="project" value="UniProtKB-KW"/>
</dbReference>
<evidence type="ECO:0000256" key="13">
    <source>
        <dbReference type="SAM" id="Phobius"/>
    </source>
</evidence>
<feature type="domain" description="Fatty acid desaturase" evidence="14">
    <location>
        <begin position="81"/>
        <end position="284"/>
    </location>
</feature>
<dbReference type="GO" id="GO:0016020">
    <property type="term" value="C:membrane"/>
    <property type="evidence" value="ECO:0007669"/>
    <property type="project" value="UniProtKB-SubCell"/>
</dbReference>
<comment type="domain">
    <text evidence="12">The histidine box domains are involved in binding the catalytic metal ions.</text>
</comment>
<evidence type="ECO:0000256" key="5">
    <source>
        <dbReference type="ARBA" id="ARBA00022832"/>
    </source>
</evidence>
<comment type="caution">
    <text evidence="15">The sequence shown here is derived from an EMBL/GenBank/DDBJ whole genome shotgun (WGS) entry which is preliminary data.</text>
</comment>
<dbReference type="Pfam" id="PF00487">
    <property type="entry name" value="FA_desaturase"/>
    <property type="match status" value="1"/>
</dbReference>
<evidence type="ECO:0000313" key="16">
    <source>
        <dbReference type="Proteomes" id="UP001516400"/>
    </source>
</evidence>
<feature type="transmembrane region" description="Helical" evidence="13">
    <location>
        <begin position="112"/>
        <end position="134"/>
    </location>
</feature>
<dbReference type="InterPro" id="IPR015876">
    <property type="entry name" value="Acyl-CoA_DS"/>
</dbReference>
<name>A0ABD2NK62_9CUCU</name>
<evidence type="ECO:0000259" key="14">
    <source>
        <dbReference type="Pfam" id="PF00487"/>
    </source>
</evidence>
<dbReference type="InterPro" id="IPR005804">
    <property type="entry name" value="FA_desaturase_dom"/>
</dbReference>
<dbReference type="Proteomes" id="UP001516400">
    <property type="component" value="Unassembled WGS sequence"/>
</dbReference>
<keyword evidence="11 12" id="KW-0275">Fatty acid biosynthesis</keyword>
<gene>
    <name evidence="15" type="ORF">HHI36_016563</name>
</gene>
<evidence type="ECO:0000256" key="10">
    <source>
        <dbReference type="ARBA" id="ARBA00023136"/>
    </source>
</evidence>
<keyword evidence="7 12" id="KW-0560">Oxidoreductase</keyword>
<keyword evidence="4 12" id="KW-0812">Transmembrane</keyword>
<protein>
    <recommendedName>
        <fullName evidence="14">Fatty acid desaturase domain-containing protein</fullName>
    </recommendedName>
</protein>
<evidence type="ECO:0000256" key="7">
    <source>
        <dbReference type="ARBA" id="ARBA00023002"/>
    </source>
</evidence>
<feature type="transmembrane region" description="Helical" evidence="13">
    <location>
        <begin position="201"/>
        <end position="220"/>
    </location>
</feature>
<evidence type="ECO:0000256" key="3">
    <source>
        <dbReference type="ARBA" id="ARBA00022516"/>
    </source>
</evidence>
<evidence type="ECO:0000256" key="4">
    <source>
        <dbReference type="ARBA" id="ARBA00022692"/>
    </source>
</evidence>
<evidence type="ECO:0000256" key="2">
    <source>
        <dbReference type="ARBA" id="ARBA00009295"/>
    </source>
</evidence>
<keyword evidence="16" id="KW-1185">Reference proteome</keyword>
<dbReference type="PANTHER" id="PTHR11351">
    <property type="entry name" value="ACYL-COA DESATURASE"/>
    <property type="match status" value="1"/>
</dbReference>
<comment type="similarity">
    <text evidence="2 12">Belongs to the fatty acid desaturase type 1 family.</text>
</comment>
<reference evidence="15 16" key="1">
    <citation type="journal article" date="2021" name="BMC Biol.">
        <title>Horizontally acquired antibacterial genes associated with adaptive radiation of ladybird beetles.</title>
        <authorList>
            <person name="Li H.S."/>
            <person name="Tang X.F."/>
            <person name="Huang Y.H."/>
            <person name="Xu Z.Y."/>
            <person name="Chen M.L."/>
            <person name="Du X.Y."/>
            <person name="Qiu B.Y."/>
            <person name="Chen P.T."/>
            <person name="Zhang W."/>
            <person name="Slipinski A."/>
            <person name="Escalona H.E."/>
            <person name="Waterhouse R.M."/>
            <person name="Zwick A."/>
            <person name="Pang H."/>
        </authorList>
    </citation>
    <scope>NUCLEOTIDE SEQUENCE [LARGE SCALE GENOMIC DNA]</scope>
    <source>
        <strain evidence="15">SYSU2018</strain>
    </source>
</reference>
<organism evidence="15 16">
    <name type="scientific">Cryptolaemus montrouzieri</name>
    <dbReference type="NCBI Taxonomy" id="559131"/>
    <lineage>
        <taxon>Eukaryota</taxon>
        <taxon>Metazoa</taxon>
        <taxon>Ecdysozoa</taxon>
        <taxon>Arthropoda</taxon>
        <taxon>Hexapoda</taxon>
        <taxon>Insecta</taxon>
        <taxon>Pterygota</taxon>
        <taxon>Neoptera</taxon>
        <taxon>Endopterygota</taxon>
        <taxon>Coleoptera</taxon>
        <taxon>Polyphaga</taxon>
        <taxon>Cucujiformia</taxon>
        <taxon>Coccinelloidea</taxon>
        <taxon>Coccinellidae</taxon>
        <taxon>Scymninae</taxon>
        <taxon>Scymnini</taxon>
        <taxon>Cryptolaemus</taxon>
    </lineage>
</organism>
<dbReference type="GO" id="GO:0006633">
    <property type="term" value="P:fatty acid biosynthetic process"/>
    <property type="evidence" value="ECO:0007669"/>
    <property type="project" value="UniProtKB-KW"/>
</dbReference>
<comment type="cofactor">
    <cofactor evidence="12">
        <name>Fe(2+)</name>
        <dbReference type="ChEBI" id="CHEBI:29033"/>
    </cofactor>
</comment>
<evidence type="ECO:0000256" key="11">
    <source>
        <dbReference type="ARBA" id="ARBA00023160"/>
    </source>
</evidence>
<keyword evidence="5" id="KW-0276">Fatty acid metabolism</keyword>
<accession>A0ABD2NK62</accession>
<sequence>MPPSVTVVSQTITETSSRPLFIVNHSKTSTKTDRAYDKSYKTLWGYFEHEIKWFNVFMLVILHLYTFYLYYTIHIGKIHLLVWGILMGSIGGFGVTGGAHRYFTHRCYKANLPLRILLMLAFTSAGQNSLFEWVRDHRVHHKFSETDADPHNSKRGFFFAHCGWLMMKKHPEVLRKGKTVDCSDLLEDPVVRFHLKYFIPLRIMLCFVLPTLIPMYFWGWSFTDCLDTTIGKWITLLNCTWSVNSAAHLWGARPYNNKICPVETKAVSFLAMGEGWHNYHHTFPWDYKASEFSYYFNVTTFWIDVFAKLGWAYDLKQPSRDLIEKIVKKSGDGSHFEWGHDVVSEEEGVEFLQTKQYDKRI</sequence>
<evidence type="ECO:0000256" key="9">
    <source>
        <dbReference type="ARBA" id="ARBA00023098"/>
    </source>
</evidence>
<dbReference type="PRINTS" id="PR00075">
    <property type="entry name" value="FACDDSATRASE"/>
</dbReference>
<evidence type="ECO:0000256" key="6">
    <source>
        <dbReference type="ARBA" id="ARBA00022989"/>
    </source>
</evidence>
<keyword evidence="6 13" id="KW-1133">Transmembrane helix</keyword>
<dbReference type="CDD" id="cd03505">
    <property type="entry name" value="Delta9-FADS-like"/>
    <property type="match status" value="1"/>
</dbReference>